<gene>
    <name evidence="1" type="ORF">I7I51_02124</name>
</gene>
<dbReference type="EMBL" id="CP069112">
    <property type="protein sequence ID" value="QSS62387.1"/>
    <property type="molecule type" value="Genomic_DNA"/>
</dbReference>
<organism evidence="1">
    <name type="scientific">Ajellomyces capsulatus</name>
    <name type="common">Darling's disease fungus</name>
    <name type="synonym">Histoplasma capsulatum</name>
    <dbReference type="NCBI Taxonomy" id="5037"/>
    <lineage>
        <taxon>Eukaryota</taxon>
        <taxon>Fungi</taxon>
        <taxon>Dikarya</taxon>
        <taxon>Ascomycota</taxon>
        <taxon>Pezizomycotina</taxon>
        <taxon>Eurotiomycetes</taxon>
        <taxon>Eurotiomycetidae</taxon>
        <taxon>Onygenales</taxon>
        <taxon>Ajellomycetaceae</taxon>
        <taxon>Histoplasma</taxon>
    </lineage>
</organism>
<dbReference type="AlphaFoldDB" id="A0A8A1ME15"/>
<evidence type="ECO:0000313" key="1">
    <source>
        <dbReference type="EMBL" id="QSS62387.1"/>
    </source>
</evidence>
<proteinExistence type="predicted"/>
<reference evidence="1" key="1">
    <citation type="submission" date="2021-01" db="EMBL/GenBank/DDBJ databases">
        <title>Chromosome-level genome assembly of a human fungal pathogen reveals clustering of transcriptionally co-regulated genes.</title>
        <authorList>
            <person name="Voorhies M."/>
            <person name="Cohen S."/>
            <person name="Shea T.P."/>
            <person name="Petrus S."/>
            <person name="Munoz J.F."/>
            <person name="Poplawski S."/>
            <person name="Goldman W.E."/>
            <person name="Michael T."/>
            <person name="Cuomo C.A."/>
            <person name="Sil A."/>
            <person name="Beyhan S."/>
        </authorList>
    </citation>
    <scope>NUCLEOTIDE SEQUENCE</scope>
    <source>
        <strain evidence="1">WU24</strain>
    </source>
</reference>
<name>A0A8A1ME15_AJECA</name>
<sequence>MNFEEEQAERNVASESLMVIPLSFWGLPIEDSPSPHQIWASDRCILLRPKLLVGIVRVEVRGPWCESLYMIQVDLKWEHSTPWAVIPEASAGLKFWSTSRSSSENKDFADGAGLVVNFRMSSGCPLCTSEDSVASILPPDPPFH</sequence>
<dbReference type="VEuPathDB" id="FungiDB:I7I51_02124"/>
<protein>
    <submittedName>
        <fullName evidence="1">Uncharacterized protein</fullName>
    </submittedName>
</protein>
<dbReference type="Proteomes" id="UP000663671">
    <property type="component" value="Chromosome 7"/>
</dbReference>
<accession>A0A8A1ME15</accession>